<organism evidence="1 2">
    <name type="scientific">Gossypium arboreum</name>
    <name type="common">Tree cotton</name>
    <name type="synonym">Gossypium nanking</name>
    <dbReference type="NCBI Taxonomy" id="29729"/>
    <lineage>
        <taxon>Eukaryota</taxon>
        <taxon>Viridiplantae</taxon>
        <taxon>Streptophyta</taxon>
        <taxon>Embryophyta</taxon>
        <taxon>Tracheophyta</taxon>
        <taxon>Spermatophyta</taxon>
        <taxon>Magnoliopsida</taxon>
        <taxon>eudicotyledons</taxon>
        <taxon>Gunneridae</taxon>
        <taxon>Pentapetalae</taxon>
        <taxon>rosids</taxon>
        <taxon>malvids</taxon>
        <taxon>Malvales</taxon>
        <taxon>Malvaceae</taxon>
        <taxon>Malvoideae</taxon>
        <taxon>Gossypium</taxon>
    </lineage>
</organism>
<accession>A0ABR0P1U1</accession>
<evidence type="ECO:0008006" key="3">
    <source>
        <dbReference type="Google" id="ProtNLM"/>
    </source>
</evidence>
<dbReference type="PANTHER" id="PTHR46890:SF1">
    <property type="entry name" value="REVERSE TRANSCRIPTASE DOMAIN-CONTAINING PROTEIN"/>
    <property type="match status" value="1"/>
</dbReference>
<gene>
    <name evidence="1" type="ORF">PVK06_027978</name>
</gene>
<evidence type="ECO:0000313" key="1">
    <source>
        <dbReference type="EMBL" id="KAK5812543.1"/>
    </source>
</evidence>
<keyword evidence="2" id="KW-1185">Reference proteome</keyword>
<dbReference type="PANTHER" id="PTHR46890">
    <property type="entry name" value="NON-LTR RETROLELEMENT REVERSE TRANSCRIPTASE-LIKE PROTEIN-RELATED"/>
    <property type="match status" value="1"/>
</dbReference>
<evidence type="ECO:0000313" key="2">
    <source>
        <dbReference type="Proteomes" id="UP001358586"/>
    </source>
</evidence>
<comment type="caution">
    <text evidence="1">The sequence shown here is derived from an EMBL/GenBank/DDBJ whole genome shotgun (WGS) entry which is preliminary data.</text>
</comment>
<sequence>MGVILRNTIDEVRKSKERFEFLGREYSTSQRRRKNWIHKLQNDKGRETEALNEIEAVARSYFYNLFTARNRGNYDYVLTGINCCVSEGDNEKLTTTYTNEKIQEAVFEMGAIKAPGEDGFPALFYQKCWHIIGYEVAFFCLQILSGDMEVSSLNHTNIVFISKKCKPINVAFSSN</sequence>
<dbReference type="InterPro" id="IPR052343">
    <property type="entry name" value="Retrotransposon-Effector_Assoc"/>
</dbReference>
<reference evidence="1 2" key="1">
    <citation type="submission" date="2023-03" db="EMBL/GenBank/DDBJ databases">
        <title>WGS of Gossypium arboreum.</title>
        <authorList>
            <person name="Yu D."/>
        </authorList>
    </citation>
    <scope>NUCLEOTIDE SEQUENCE [LARGE SCALE GENOMIC DNA]</scope>
    <source>
        <tissue evidence="1">Leaf</tissue>
    </source>
</reference>
<dbReference type="EMBL" id="JARKNE010000008">
    <property type="protein sequence ID" value="KAK5812543.1"/>
    <property type="molecule type" value="Genomic_DNA"/>
</dbReference>
<protein>
    <recommendedName>
        <fullName evidence="3">Reverse transcriptase</fullName>
    </recommendedName>
</protein>
<proteinExistence type="predicted"/>
<dbReference type="Proteomes" id="UP001358586">
    <property type="component" value="Chromosome 8"/>
</dbReference>
<name>A0ABR0P1U1_GOSAR</name>